<dbReference type="EMBL" id="FUWS01000001">
    <property type="protein sequence ID" value="SJZ43125.1"/>
    <property type="molecule type" value="Genomic_DNA"/>
</dbReference>
<name>A0A1T4KL47_9ACTN</name>
<keyword evidence="5" id="KW-1185">Reference proteome</keyword>
<dbReference type="OrthoDB" id="3430849at2"/>
<protein>
    <submittedName>
        <fullName evidence="4">Uncharacterized protein</fullName>
    </submittedName>
</protein>
<feature type="region of interest" description="Disordered" evidence="2">
    <location>
        <begin position="66"/>
        <end position="92"/>
    </location>
</feature>
<sequence>MDQHPQQPVPSSSPAPSSSPKSRNGAPRWIVLVAAAAVAFGVGIAAGWFGHQTFGVTTIEGALAGGGGEPAQAVDQAGEAPEGPPPLGTTSDGLFEYEVVSIDRAASYDDTECGNQYQAAGEFVTVTLGATNIGNAAAIPAVDPGEVTAWSAEGNSYSTFIDICSFADSTNPGNSTEYTVTFDVPEGTEFSVLEITSYESSKTAVILAE</sequence>
<dbReference type="Proteomes" id="UP000190637">
    <property type="component" value="Unassembled WGS sequence"/>
</dbReference>
<keyword evidence="3" id="KW-1133">Transmembrane helix</keyword>
<evidence type="ECO:0000256" key="2">
    <source>
        <dbReference type="SAM" id="MobiDB-lite"/>
    </source>
</evidence>
<keyword evidence="3" id="KW-0812">Transmembrane</keyword>
<dbReference type="RefSeq" id="WP_078759833.1">
    <property type="nucleotide sequence ID" value="NZ_FUWS01000001.1"/>
</dbReference>
<dbReference type="AlphaFoldDB" id="A0A1T4KL47"/>
<keyword evidence="1" id="KW-0732">Signal</keyword>
<feature type="transmembrane region" description="Helical" evidence="3">
    <location>
        <begin position="29"/>
        <end position="49"/>
    </location>
</feature>
<reference evidence="4 5" key="1">
    <citation type="submission" date="2017-02" db="EMBL/GenBank/DDBJ databases">
        <authorList>
            <person name="Peterson S.W."/>
        </authorList>
    </citation>
    <scope>NUCLEOTIDE SEQUENCE [LARGE SCALE GENOMIC DNA]</scope>
    <source>
        <strain evidence="4 5">DSM 45154</strain>
    </source>
</reference>
<feature type="region of interest" description="Disordered" evidence="2">
    <location>
        <begin position="1"/>
        <end position="24"/>
    </location>
</feature>
<dbReference type="Gene3D" id="2.60.40.1240">
    <property type="match status" value="1"/>
</dbReference>
<accession>A0A1T4KL47</accession>
<dbReference type="InterPro" id="IPR029050">
    <property type="entry name" value="Immunoprotect_excell_Ig-like"/>
</dbReference>
<proteinExistence type="predicted"/>
<feature type="compositionally biased region" description="Low complexity" evidence="2">
    <location>
        <begin position="70"/>
        <end position="81"/>
    </location>
</feature>
<organism evidence="4 5">
    <name type="scientific">Marinactinospora thermotolerans DSM 45154</name>
    <dbReference type="NCBI Taxonomy" id="1122192"/>
    <lineage>
        <taxon>Bacteria</taxon>
        <taxon>Bacillati</taxon>
        <taxon>Actinomycetota</taxon>
        <taxon>Actinomycetes</taxon>
        <taxon>Streptosporangiales</taxon>
        <taxon>Nocardiopsidaceae</taxon>
        <taxon>Marinactinospora</taxon>
    </lineage>
</organism>
<keyword evidence="3" id="KW-0472">Membrane</keyword>
<evidence type="ECO:0000256" key="1">
    <source>
        <dbReference type="ARBA" id="ARBA00022729"/>
    </source>
</evidence>
<evidence type="ECO:0000313" key="4">
    <source>
        <dbReference type="EMBL" id="SJZ43125.1"/>
    </source>
</evidence>
<evidence type="ECO:0000256" key="3">
    <source>
        <dbReference type="SAM" id="Phobius"/>
    </source>
</evidence>
<dbReference type="STRING" id="1122192.SAMN02745673_00436"/>
<gene>
    <name evidence="4" type="ORF">SAMN02745673_00436</name>
</gene>
<evidence type="ECO:0000313" key="5">
    <source>
        <dbReference type="Proteomes" id="UP000190637"/>
    </source>
</evidence>